<feature type="transmembrane region" description="Helical" evidence="1">
    <location>
        <begin position="89"/>
        <end position="111"/>
    </location>
</feature>
<name>A0A9D1JMM2_9BACT</name>
<evidence type="ECO:0008006" key="4">
    <source>
        <dbReference type="Google" id="ProtNLM"/>
    </source>
</evidence>
<organism evidence="2 3">
    <name type="scientific">Candidatus Scatousia excrementigallinarum</name>
    <dbReference type="NCBI Taxonomy" id="2840935"/>
    <lineage>
        <taxon>Bacteria</taxon>
        <taxon>Candidatus Scatousia</taxon>
    </lineage>
</organism>
<protein>
    <recommendedName>
        <fullName evidence="4">DUF4013 domain-containing protein</fullName>
    </recommendedName>
</protein>
<proteinExistence type="predicted"/>
<feature type="transmembrane region" description="Helical" evidence="1">
    <location>
        <begin position="166"/>
        <end position="191"/>
    </location>
</feature>
<dbReference type="EMBL" id="DVIU01000121">
    <property type="protein sequence ID" value="HIS36182.1"/>
    <property type="molecule type" value="Genomic_DNA"/>
</dbReference>
<evidence type="ECO:0000313" key="2">
    <source>
        <dbReference type="EMBL" id="HIS36182.1"/>
    </source>
</evidence>
<comment type="caution">
    <text evidence="2">The sequence shown here is derived from an EMBL/GenBank/DDBJ whole genome shotgun (WGS) entry which is preliminary data.</text>
</comment>
<keyword evidence="1" id="KW-0812">Transmembrane</keyword>
<accession>A0A9D1JMM2</accession>
<reference evidence="2" key="1">
    <citation type="submission" date="2020-10" db="EMBL/GenBank/DDBJ databases">
        <authorList>
            <person name="Gilroy R."/>
        </authorList>
    </citation>
    <scope>NUCLEOTIDE SEQUENCE</scope>
    <source>
        <strain evidence="2">6276</strain>
    </source>
</reference>
<evidence type="ECO:0000256" key="1">
    <source>
        <dbReference type="SAM" id="Phobius"/>
    </source>
</evidence>
<reference evidence="2" key="2">
    <citation type="journal article" date="2021" name="PeerJ">
        <title>Extensive microbial diversity within the chicken gut microbiome revealed by metagenomics and culture.</title>
        <authorList>
            <person name="Gilroy R."/>
            <person name="Ravi A."/>
            <person name="Getino M."/>
            <person name="Pursley I."/>
            <person name="Horton D.L."/>
            <person name="Alikhan N.F."/>
            <person name="Baker D."/>
            <person name="Gharbi K."/>
            <person name="Hall N."/>
            <person name="Watson M."/>
            <person name="Adriaenssens E.M."/>
            <person name="Foster-Nyarko E."/>
            <person name="Jarju S."/>
            <person name="Secka A."/>
            <person name="Antonio M."/>
            <person name="Oren A."/>
            <person name="Chaudhuri R.R."/>
            <person name="La Ragione R."/>
            <person name="Hildebrand F."/>
            <person name="Pallen M.J."/>
        </authorList>
    </citation>
    <scope>NUCLEOTIDE SEQUENCE</scope>
    <source>
        <strain evidence="2">6276</strain>
    </source>
</reference>
<feature type="transmembrane region" description="Helical" evidence="1">
    <location>
        <begin position="197"/>
        <end position="219"/>
    </location>
</feature>
<feature type="transmembrane region" description="Helical" evidence="1">
    <location>
        <begin position="12"/>
        <end position="35"/>
    </location>
</feature>
<feature type="transmembrane region" description="Helical" evidence="1">
    <location>
        <begin position="123"/>
        <end position="145"/>
    </location>
</feature>
<gene>
    <name evidence="2" type="ORF">IAC10_06080</name>
</gene>
<evidence type="ECO:0000313" key="3">
    <source>
        <dbReference type="Proteomes" id="UP000823928"/>
    </source>
</evidence>
<keyword evidence="1" id="KW-1133">Transmembrane helix</keyword>
<dbReference type="AlphaFoldDB" id="A0A9D1JMM2"/>
<sequence>MASLKEAYDSTIGESFTGLKLLIWAIPLYICRALYMENNSVLLTLFGGVFGLLLIGFLTESAFNAIDKKPELVPGINLLSMAWTGIKTIIAMGIPIGVAYFLGTLIISFINIPDPSWKMTADIFVWFFVSALPVSTYIVFIRRLNVFDVLNIKKVFIAYGDSFMTFSYLIVKLYIFAIIIIGFITYMFWLFVGLDNALINFIWCIAVMYNLVIAANYLAQLSEEVFAFREKEEIKKTVH</sequence>
<dbReference type="Proteomes" id="UP000823928">
    <property type="component" value="Unassembled WGS sequence"/>
</dbReference>
<keyword evidence="1" id="KW-0472">Membrane</keyword>
<feature type="transmembrane region" description="Helical" evidence="1">
    <location>
        <begin position="41"/>
        <end position="59"/>
    </location>
</feature>